<name>A0AAW1JDA7_POPJA</name>
<dbReference type="Proteomes" id="UP001458880">
    <property type="component" value="Unassembled WGS sequence"/>
</dbReference>
<accession>A0AAW1JDA7</accession>
<organism evidence="1 2">
    <name type="scientific">Popillia japonica</name>
    <name type="common">Japanese beetle</name>
    <dbReference type="NCBI Taxonomy" id="7064"/>
    <lineage>
        <taxon>Eukaryota</taxon>
        <taxon>Metazoa</taxon>
        <taxon>Ecdysozoa</taxon>
        <taxon>Arthropoda</taxon>
        <taxon>Hexapoda</taxon>
        <taxon>Insecta</taxon>
        <taxon>Pterygota</taxon>
        <taxon>Neoptera</taxon>
        <taxon>Endopterygota</taxon>
        <taxon>Coleoptera</taxon>
        <taxon>Polyphaga</taxon>
        <taxon>Scarabaeiformia</taxon>
        <taxon>Scarabaeidae</taxon>
        <taxon>Rutelinae</taxon>
        <taxon>Popillia</taxon>
    </lineage>
</organism>
<keyword evidence="2" id="KW-1185">Reference proteome</keyword>
<sequence>MEKDKENKLNEEFRKYIDQKEQGIEMKEKIGLKVIKSKESNHTNLNGKQEENRIKEAEKLCYLTIQTENKKLTIINIHAPTEEKKEEEKEMFYEELERVVNIIPKNNIKMV</sequence>
<proteinExistence type="predicted"/>
<dbReference type="Gene3D" id="3.60.10.10">
    <property type="entry name" value="Endonuclease/exonuclease/phosphatase"/>
    <property type="match status" value="1"/>
</dbReference>
<reference evidence="1 2" key="1">
    <citation type="journal article" date="2024" name="BMC Genomics">
        <title>De novo assembly and annotation of Popillia japonica's genome with initial clues to its potential as an invasive pest.</title>
        <authorList>
            <person name="Cucini C."/>
            <person name="Boschi S."/>
            <person name="Funari R."/>
            <person name="Cardaioli E."/>
            <person name="Iannotti N."/>
            <person name="Marturano G."/>
            <person name="Paoli F."/>
            <person name="Bruttini M."/>
            <person name="Carapelli A."/>
            <person name="Frati F."/>
            <person name="Nardi F."/>
        </authorList>
    </citation>
    <scope>NUCLEOTIDE SEQUENCE [LARGE SCALE GENOMIC DNA]</scope>
    <source>
        <strain evidence="1">DMR45628</strain>
    </source>
</reference>
<comment type="caution">
    <text evidence="1">The sequence shown here is derived from an EMBL/GenBank/DDBJ whole genome shotgun (WGS) entry which is preliminary data.</text>
</comment>
<evidence type="ECO:0000313" key="1">
    <source>
        <dbReference type="EMBL" id="KAK9700953.1"/>
    </source>
</evidence>
<dbReference type="InterPro" id="IPR036691">
    <property type="entry name" value="Endo/exonu/phosph_ase_sf"/>
</dbReference>
<protein>
    <submittedName>
        <fullName evidence="1">Uncharacterized protein</fullName>
    </submittedName>
</protein>
<gene>
    <name evidence="1" type="ORF">QE152_g30917</name>
</gene>
<dbReference type="EMBL" id="JASPKY010000426">
    <property type="protein sequence ID" value="KAK9700953.1"/>
    <property type="molecule type" value="Genomic_DNA"/>
</dbReference>
<dbReference type="AlphaFoldDB" id="A0AAW1JDA7"/>
<evidence type="ECO:0000313" key="2">
    <source>
        <dbReference type="Proteomes" id="UP001458880"/>
    </source>
</evidence>